<evidence type="ECO:0000256" key="4">
    <source>
        <dbReference type="PROSITE-ProRule" id="PRU00050"/>
    </source>
</evidence>
<dbReference type="EMBL" id="JAQQCL010000026">
    <property type="protein sequence ID" value="MFM0720047.1"/>
    <property type="molecule type" value="Genomic_DNA"/>
</dbReference>
<dbReference type="PROSITE" id="PS50122">
    <property type="entry name" value="CHEB"/>
    <property type="match status" value="1"/>
</dbReference>
<organism evidence="6 7">
    <name type="scientific">Paraburkholderia strydomiana</name>
    <dbReference type="NCBI Taxonomy" id="1245417"/>
    <lineage>
        <taxon>Bacteria</taxon>
        <taxon>Pseudomonadati</taxon>
        <taxon>Pseudomonadota</taxon>
        <taxon>Betaproteobacteria</taxon>
        <taxon>Burkholderiales</taxon>
        <taxon>Burkholderiaceae</taxon>
        <taxon>Paraburkholderia</taxon>
    </lineage>
</organism>
<protein>
    <recommendedName>
        <fullName evidence="2">protein-glutamate methylesterase</fullName>
        <ecNumber evidence="2">3.1.1.61</ecNumber>
    </recommendedName>
</protein>
<comment type="caution">
    <text evidence="6">The sequence shown here is derived from an EMBL/GenBank/DDBJ whole genome shotgun (WGS) entry which is preliminary data.</text>
</comment>
<gene>
    <name evidence="6" type="ORF">PQQ73_27385</name>
</gene>
<evidence type="ECO:0000259" key="5">
    <source>
        <dbReference type="PROSITE" id="PS50122"/>
    </source>
</evidence>
<accession>A0ABW9ELW3</accession>
<dbReference type="CDD" id="cd16433">
    <property type="entry name" value="CheB"/>
    <property type="match status" value="1"/>
</dbReference>
<dbReference type="PANTHER" id="PTHR42872">
    <property type="entry name" value="PROTEIN-GLUTAMATE METHYLESTERASE/PROTEIN-GLUTAMINE GLUTAMINASE"/>
    <property type="match status" value="1"/>
</dbReference>
<proteinExistence type="predicted"/>
<evidence type="ECO:0000313" key="6">
    <source>
        <dbReference type="EMBL" id="MFM0720047.1"/>
    </source>
</evidence>
<dbReference type="InterPro" id="IPR000673">
    <property type="entry name" value="Sig_transdc_resp-reg_Me-estase"/>
</dbReference>
<evidence type="ECO:0000256" key="3">
    <source>
        <dbReference type="ARBA" id="ARBA00048267"/>
    </source>
</evidence>
<sequence length="198" mass="21167">MDSFLTARTVAIGASGSEGFTDLKDLLAIWPPAMNAVIVAVLHRPSDRQSFLREVLQRTSRVPVVVAENGDRLCRGVCYIGKPDQPITVGPGRHALLLDGKGDRFRNRTIDLLFRSVAHDARAAAVGVVLSGALDDGSRGLAAIREAGGITMVLDPHDKPRGMQRNAIDYDGPISFVGNLPALAWALSRLTMTDNATG</sequence>
<keyword evidence="7" id="KW-1185">Reference proteome</keyword>
<evidence type="ECO:0000256" key="1">
    <source>
        <dbReference type="ARBA" id="ARBA00022801"/>
    </source>
</evidence>
<dbReference type="Gene3D" id="3.40.50.180">
    <property type="entry name" value="Methylesterase CheB, C-terminal domain"/>
    <property type="match status" value="1"/>
</dbReference>
<comment type="caution">
    <text evidence="4">Lacks conserved residue(s) required for the propagation of feature annotation.</text>
</comment>
<comment type="catalytic activity">
    <reaction evidence="3">
        <text>[protein]-L-glutamate 5-O-methyl ester + H2O = L-glutamyl-[protein] + methanol + H(+)</text>
        <dbReference type="Rhea" id="RHEA:23236"/>
        <dbReference type="Rhea" id="RHEA-COMP:10208"/>
        <dbReference type="Rhea" id="RHEA-COMP:10311"/>
        <dbReference type="ChEBI" id="CHEBI:15377"/>
        <dbReference type="ChEBI" id="CHEBI:15378"/>
        <dbReference type="ChEBI" id="CHEBI:17790"/>
        <dbReference type="ChEBI" id="CHEBI:29973"/>
        <dbReference type="ChEBI" id="CHEBI:82795"/>
        <dbReference type="EC" id="3.1.1.61"/>
    </reaction>
</comment>
<reference evidence="6 7" key="1">
    <citation type="journal article" date="2024" name="Chem. Sci.">
        <title>Discovery of megapolipeptins by genome mining of a Burkholderiales bacteria collection.</title>
        <authorList>
            <person name="Paulo B.S."/>
            <person name="Recchia M.J.J."/>
            <person name="Lee S."/>
            <person name="Fergusson C.H."/>
            <person name="Romanowski S.B."/>
            <person name="Hernandez A."/>
            <person name="Krull N."/>
            <person name="Liu D.Y."/>
            <person name="Cavanagh H."/>
            <person name="Bos A."/>
            <person name="Gray C.A."/>
            <person name="Murphy B.T."/>
            <person name="Linington R.G."/>
            <person name="Eustaquio A.S."/>
        </authorList>
    </citation>
    <scope>NUCLEOTIDE SEQUENCE [LARGE SCALE GENOMIC DNA]</scope>
    <source>
        <strain evidence="6 7">RL17-350-BIC-E</strain>
    </source>
</reference>
<dbReference type="PANTHER" id="PTHR42872:SF6">
    <property type="entry name" value="PROTEIN-GLUTAMATE METHYLESTERASE_PROTEIN-GLUTAMINE GLUTAMINASE"/>
    <property type="match status" value="1"/>
</dbReference>
<evidence type="ECO:0000313" key="7">
    <source>
        <dbReference type="Proteomes" id="UP001629392"/>
    </source>
</evidence>
<dbReference type="Proteomes" id="UP001629392">
    <property type="component" value="Unassembled WGS sequence"/>
</dbReference>
<evidence type="ECO:0000256" key="2">
    <source>
        <dbReference type="ARBA" id="ARBA00039140"/>
    </source>
</evidence>
<dbReference type="SUPFAM" id="SSF52738">
    <property type="entry name" value="Methylesterase CheB, C-terminal domain"/>
    <property type="match status" value="1"/>
</dbReference>
<dbReference type="InterPro" id="IPR035909">
    <property type="entry name" value="CheB_C"/>
</dbReference>
<dbReference type="Pfam" id="PF01339">
    <property type="entry name" value="CheB_methylest"/>
    <property type="match status" value="1"/>
</dbReference>
<name>A0ABW9ELW3_9BURK</name>
<feature type="domain" description="CheB-type methylesterase" evidence="5">
    <location>
        <begin position="4"/>
        <end position="184"/>
    </location>
</feature>
<dbReference type="RefSeq" id="WP_408147708.1">
    <property type="nucleotide sequence ID" value="NZ_JAQQCL010000026.1"/>
</dbReference>
<dbReference type="EC" id="3.1.1.61" evidence="2"/>
<keyword evidence="1" id="KW-0378">Hydrolase</keyword>